<gene>
    <name evidence="2" type="ORF">GTP81_28030</name>
</gene>
<dbReference type="EMBL" id="WWCV01000083">
    <property type="protein sequence ID" value="MYN20596.1"/>
    <property type="molecule type" value="Genomic_DNA"/>
</dbReference>
<organism evidence="2 3">
    <name type="scientific">Duganella vulcania</name>
    <dbReference type="NCBI Taxonomy" id="2692166"/>
    <lineage>
        <taxon>Bacteria</taxon>
        <taxon>Pseudomonadati</taxon>
        <taxon>Pseudomonadota</taxon>
        <taxon>Betaproteobacteria</taxon>
        <taxon>Burkholderiales</taxon>
        <taxon>Oxalobacteraceae</taxon>
        <taxon>Telluria group</taxon>
        <taxon>Duganella</taxon>
    </lineage>
</organism>
<protein>
    <submittedName>
        <fullName evidence="2">Uncharacterized protein</fullName>
    </submittedName>
</protein>
<evidence type="ECO:0000313" key="2">
    <source>
        <dbReference type="EMBL" id="MYN20596.1"/>
    </source>
</evidence>
<evidence type="ECO:0000313" key="3">
    <source>
        <dbReference type="Proteomes" id="UP000484875"/>
    </source>
</evidence>
<dbReference type="RefSeq" id="WP_161092908.1">
    <property type="nucleotide sequence ID" value="NZ_WWCV01000083.1"/>
</dbReference>
<feature type="transmembrane region" description="Helical" evidence="1">
    <location>
        <begin position="278"/>
        <end position="301"/>
    </location>
</feature>
<accession>A0A845HW69</accession>
<feature type="transmembrane region" description="Helical" evidence="1">
    <location>
        <begin position="253"/>
        <end position="272"/>
    </location>
</feature>
<keyword evidence="1" id="KW-0472">Membrane</keyword>
<dbReference type="AlphaFoldDB" id="A0A845HW69"/>
<name>A0A845HW69_9BURK</name>
<dbReference type="Proteomes" id="UP000484875">
    <property type="component" value="Unassembled WGS sequence"/>
</dbReference>
<evidence type="ECO:0000256" key="1">
    <source>
        <dbReference type="SAM" id="Phobius"/>
    </source>
</evidence>
<keyword evidence="3" id="KW-1185">Reference proteome</keyword>
<sequence>MSGSSSETKRLEAPKDGSVTVVTEVSVTEKEIVEDRDSIVIRLDAAYLNLNDQMAEFQTQWDDNPTLAFVTSAREGWNAGGADWLSDQAELFKAELWTDLGGKVRDAAGTAYDRLAGYSKQRYDELHKQLSKHIENPDETLKNWAWWQKTIETEVTEFGHQQLQRLEDARHAVQVAAETVIESVDKARKIYQHRDAILNLPSLIADGQPRPIQNFVDTVLMDIDPVLAKAIRNDPNFAVVLEVIADHDSALSYLAYVGLMIEAIPPNFYAYVAGKGSAYLMIEVVMLVVSALLSAGAAVAARITMLIGRFAAAGVKVVTANRRIRRAKAAIDAFLRILEDLSEAVNSLHNLGAKLLQARSRGLVVRGKTKTTLIAKKQGIKREKRCRICGSTTHTTPRRRLGTVEYV</sequence>
<reference evidence="2 3" key="1">
    <citation type="submission" date="2019-12" db="EMBL/GenBank/DDBJ databases">
        <title>Novel species isolated from a subtropical stream in China.</title>
        <authorList>
            <person name="Lu H."/>
        </authorList>
    </citation>
    <scope>NUCLEOTIDE SEQUENCE [LARGE SCALE GENOMIC DNA]</scope>
    <source>
        <strain evidence="2 3">FT107W</strain>
    </source>
</reference>
<keyword evidence="1" id="KW-1133">Transmembrane helix</keyword>
<keyword evidence="1" id="KW-0812">Transmembrane</keyword>
<proteinExistence type="predicted"/>
<comment type="caution">
    <text evidence="2">The sequence shown here is derived from an EMBL/GenBank/DDBJ whole genome shotgun (WGS) entry which is preliminary data.</text>
</comment>